<feature type="disulfide bond" evidence="18">
    <location>
        <begin position="81"/>
        <end position="339"/>
    </location>
</feature>
<evidence type="ECO:0000256" key="9">
    <source>
        <dbReference type="ARBA" id="ARBA00023136"/>
    </source>
</evidence>
<keyword evidence="9 20" id="KW-0472">Membrane</keyword>
<evidence type="ECO:0000259" key="23">
    <source>
        <dbReference type="SMART" id="SM00918"/>
    </source>
</evidence>
<dbReference type="FunFam" id="3.40.190.10:FF:000297">
    <property type="entry name" value="Glutamate receptor IIC"/>
    <property type="match status" value="1"/>
</dbReference>
<keyword evidence="12" id="KW-0628">Postsynaptic cell membrane</keyword>
<keyword evidence="11" id="KW-0325">Glycoprotein</keyword>
<organism evidence="24 25">
    <name type="scientific">Drosophila rubida</name>
    <dbReference type="NCBI Taxonomy" id="30044"/>
    <lineage>
        <taxon>Eukaryota</taxon>
        <taxon>Metazoa</taxon>
        <taxon>Ecdysozoa</taxon>
        <taxon>Arthropoda</taxon>
        <taxon>Hexapoda</taxon>
        <taxon>Insecta</taxon>
        <taxon>Pterygota</taxon>
        <taxon>Neoptera</taxon>
        <taxon>Endopterygota</taxon>
        <taxon>Diptera</taxon>
        <taxon>Brachycera</taxon>
        <taxon>Muscomorpha</taxon>
        <taxon>Ephydroidea</taxon>
        <taxon>Drosophilidae</taxon>
        <taxon>Drosophila</taxon>
    </lineage>
</organism>
<evidence type="ECO:0000256" key="10">
    <source>
        <dbReference type="ARBA" id="ARBA00023170"/>
    </source>
</evidence>
<evidence type="ECO:0000256" key="1">
    <source>
        <dbReference type="ARBA" id="ARBA00004651"/>
    </source>
</evidence>
<evidence type="ECO:0000259" key="22">
    <source>
        <dbReference type="SMART" id="SM00079"/>
    </source>
</evidence>
<accession>A0AAD4PIQ6</accession>
<evidence type="ECO:0008006" key="26">
    <source>
        <dbReference type="Google" id="ProtNLM"/>
    </source>
</evidence>
<dbReference type="Gene3D" id="3.40.190.10">
    <property type="entry name" value="Periplasmic binding protein-like II"/>
    <property type="match status" value="2"/>
</dbReference>
<dbReference type="Pfam" id="PF00060">
    <property type="entry name" value="Lig_chan"/>
    <property type="match status" value="1"/>
</dbReference>
<evidence type="ECO:0000256" key="6">
    <source>
        <dbReference type="ARBA" id="ARBA00022989"/>
    </source>
</evidence>
<dbReference type="SMART" id="SM00918">
    <property type="entry name" value="Lig_chan-Glu_bd"/>
    <property type="match status" value="1"/>
</dbReference>
<dbReference type="AlphaFoldDB" id="A0AAD4PIQ6"/>
<dbReference type="Pfam" id="PF10613">
    <property type="entry name" value="Lig_chan-Glu_bd"/>
    <property type="match status" value="1"/>
</dbReference>
<dbReference type="FunFam" id="1.10.287.70:FF:000143">
    <property type="entry name" value="Probable glutamate receptor"/>
    <property type="match status" value="1"/>
</dbReference>
<dbReference type="SUPFAM" id="SSF53850">
    <property type="entry name" value="Periplasmic binding protein-like II"/>
    <property type="match status" value="1"/>
</dbReference>
<feature type="transmembrane region" description="Helical" evidence="20">
    <location>
        <begin position="632"/>
        <end position="651"/>
    </location>
</feature>
<keyword evidence="4" id="KW-1003">Cell membrane</keyword>
<dbReference type="EMBL" id="JAJJHW010003363">
    <property type="protein sequence ID" value="KAH8360968.1"/>
    <property type="molecule type" value="Genomic_DNA"/>
</dbReference>
<keyword evidence="25" id="KW-1185">Reference proteome</keyword>
<keyword evidence="18" id="KW-1015">Disulfide bond</keyword>
<keyword evidence="8" id="KW-0406">Ion transport</keyword>
<keyword evidence="5 20" id="KW-0812">Transmembrane</keyword>
<dbReference type="InterPro" id="IPR001320">
    <property type="entry name" value="Iontro_rcpt_C"/>
</dbReference>
<dbReference type="InterPro" id="IPR001508">
    <property type="entry name" value="Iono_Glu_rcpt_met"/>
</dbReference>
<dbReference type="PRINTS" id="PR00177">
    <property type="entry name" value="NMDARECEPTOR"/>
</dbReference>
<feature type="binding site" evidence="16">
    <location>
        <position position="515"/>
    </location>
    <ligand>
        <name>L-glutamate</name>
        <dbReference type="ChEBI" id="CHEBI:29985"/>
    </ligand>
</feature>
<reference evidence="24" key="1">
    <citation type="journal article" date="2021" name="Mol. Ecol. Resour.">
        <title>Phylogenomic analyses of the genus Drosophila reveals genomic signals of climate adaptation.</title>
        <authorList>
            <person name="Li F."/>
            <person name="Rane R.V."/>
            <person name="Luria V."/>
            <person name="Xiong Z."/>
            <person name="Chen J."/>
            <person name="Li Z."/>
            <person name="Catullo R.A."/>
            <person name="Griffin P.C."/>
            <person name="Schiffer M."/>
            <person name="Pearce S."/>
            <person name="Lee S.F."/>
            <person name="McElroy K."/>
            <person name="Stocker A."/>
            <person name="Shirriffs J."/>
            <person name="Cockerell F."/>
            <person name="Coppin C."/>
            <person name="Sgro C.M."/>
            <person name="Karger A."/>
            <person name="Cain J.W."/>
            <person name="Weber J.A."/>
            <person name="Santpere G."/>
            <person name="Kirschner M.W."/>
            <person name="Hoffmann A.A."/>
            <person name="Oakeshott J.G."/>
            <person name="Zhang G."/>
        </authorList>
    </citation>
    <scope>NUCLEOTIDE SEQUENCE</scope>
    <source>
        <strain evidence="24">BGI-SZ-2011g</strain>
    </source>
</reference>
<evidence type="ECO:0000256" key="11">
    <source>
        <dbReference type="ARBA" id="ARBA00023180"/>
    </source>
</evidence>
<feature type="compositionally biased region" description="Basic and acidic residues" evidence="19">
    <location>
        <begin position="954"/>
        <end position="964"/>
    </location>
</feature>
<dbReference type="Pfam" id="PF01094">
    <property type="entry name" value="ANF_receptor"/>
    <property type="match status" value="1"/>
</dbReference>
<evidence type="ECO:0000256" key="8">
    <source>
        <dbReference type="ARBA" id="ARBA00023065"/>
    </source>
</evidence>
<dbReference type="InterPro" id="IPR001828">
    <property type="entry name" value="ANF_lig-bd_rcpt"/>
</dbReference>
<dbReference type="SUPFAM" id="SSF53822">
    <property type="entry name" value="Periplasmic binding protein-like I"/>
    <property type="match status" value="1"/>
</dbReference>
<feature type="chain" id="PRO_5042098855" description="Glutamate receptor ionotropic, kainate 2" evidence="21">
    <location>
        <begin position="23"/>
        <end position="964"/>
    </location>
</feature>
<feature type="binding site" evidence="16">
    <location>
        <position position="510"/>
    </location>
    <ligand>
        <name>L-glutamate</name>
        <dbReference type="ChEBI" id="CHEBI:29985"/>
    </ligand>
</feature>
<dbReference type="FunFam" id="3.40.190.10:FF:000117">
    <property type="entry name" value="Glutamate receptor, ionotropic kainate"/>
    <property type="match status" value="1"/>
</dbReference>
<name>A0AAD4PIQ6_9MUSC</name>
<dbReference type="CDD" id="cd13714">
    <property type="entry name" value="PBP2_iGluR_Kainate"/>
    <property type="match status" value="1"/>
</dbReference>
<dbReference type="SMART" id="SM00079">
    <property type="entry name" value="PBPe"/>
    <property type="match status" value="1"/>
</dbReference>
<feature type="transmembrane region" description="Helical" evidence="20">
    <location>
        <begin position="598"/>
        <end position="620"/>
    </location>
</feature>
<keyword evidence="7" id="KW-0770">Synapse</keyword>
<dbReference type="Proteomes" id="UP001200034">
    <property type="component" value="Unassembled WGS sequence"/>
</dbReference>
<dbReference type="GO" id="GO:0015276">
    <property type="term" value="F:ligand-gated monoatomic ion channel activity"/>
    <property type="evidence" value="ECO:0007669"/>
    <property type="project" value="InterPro"/>
</dbReference>
<evidence type="ECO:0000256" key="18">
    <source>
        <dbReference type="PIRSR" id="PIRSR601508-3"/>
    </source>
</evidence>
<protein>
    <recommendedName>
        <fullName evidence="26">Glutamate receptor ionotropic, kainate 2</fullName>
    </recommendedName>
</protein>
<comment type="caution">
    <text evidence="24">The sequence shown here is derived from an EMBL/GenBank/DDBJ whole genome shotgun (WGS) entry which is preliminary data.</text>
</comment>
<feature type="disulfide bond" evidence="18">
    <location>
        <begin position="744"/>
        <end position="800"/>
    </location>
</feature>
<evidence type="ECO:0000256" key="13">
    <source>
        <dbReference type="ARBA" id="ARBA00023286"/>
    </source>
</evidence>
<dbReference type="InterPro" id="IPR028082">
    <property type="entry name" value="Peripla_BP_I"/>
</dbReference>
<feature type="binding site" evidence="16">
    <location>
        <position position="732"/>
    </location>
    <ligand>
        <name>L-glutamate</name>
        <dbReference type="ChEBI" id="CHEBI:29985"/>
    </ligand>
</feature>
<evidence type="ECO:0000256" key="12">
    <source>
        <dbReference type="ARBA" id="ARBA00023257"/>
    </source>
</evidence>
<evidence type="ECO:0000256" key="3">
    <source>
        <dbReference type="ARBA" id="ARBA00022448"/>
    </source>
</evidence>
<evidence type="ECO:0000256" key="5">
    <source>
        <dbReference type="ARBA" id="ARBA00022692"/>
    </source>
</evidence>
<keyword evidence="3" id="KW-0813">Transport</keyword>
<comment type="subcellular location">
    <subcellularLocation>
        <location evidence="1">Cell membrane</location>
        <topology evidence="1">Multi-pass membrane protein</topology>
    </subcellularLocation>
    <subcellularLocation>
        <location evidence="15">Postsynaptic cell membrane</location>
    </subcellularLocation>
</comment>
<evidence type="ECO:0000256" key="19">
    <source>
        <dbReference type="SAM" id="MobiDB-lite"/>
    </source>
</evidence>
<feature type="transmembrane region" description="Helical" evidence="20">
    <location>
        <begin position="555"/>
        <end position="577"/>
    </location>
</feature>
<evidence type="ECO:0000256" key="20">
    <source>
        <dbReference type="SAM" id="Phobius"/>
    </source>
</evidence>
<feature type="domain" description="Ionotropic glutamate receptor L-glutamate and glycine-binding" evidence="23">
    <location>
        <begin position="432"/>
        <end position="499"/>
    </location>
</feature>
<dbReference type="GO" id="GO:0038023">
    <property type="term" value="F:signaling receptor activity"/>
    <property type="evidence" value="ECO:0007669"/>
    <property type="project" value="InterPro"/>
</dbReference>
<dbReference type="InterPro" id="IPR015683">
    <property type="entry name" value="Ionotropic_Glu_rcpt"/>
</dbReference>
<dbReference type="PANTHER" id="PTHR18966">
    <property type="entry name" value="IONOTROPIC GLUTAMATE RECEPTOR"/>
    <property type="match status" value="1"/>
</dbReference>
<evidence type="ECO:0000256" key="16">
    <source>
        <dbReference type="PIRSR" id="PIRSR601508-1"/>
    </source>
</evidence>
<evidence type="ECO:0000256" key="14">
    <source>
        <dbReference type="ARBA" id="ARBA00023303"/>
    </source>
</evidence>
<keyword evidence="10" id="KW-0675">Receptor</keyword>
<evidence type="ECO:0000256" key="15">
    <source>
        <dbReference type="ARBA" id="ARBA00034100"/>
    </source>
</evidence>
<dbReference type="Gene3D" id="3.40.50.2300">
    <property type="match status" value="2"/>
</dbReference>
<keyword evidence="21" id="KW-0732">Signal</keyword>
<evidence type="ECO:0000256" key="2">
    <source>
        <dbReference type="ARBA" id="ARBA00008685"/>
    </source>
</evidence>
<evidence type="ECO:0000313" key="24">
    <source>
        <dbReference type="EMBL" id="KAH8360968.1"/>
    </source>
</evidence>
<evidence type="ECO:0000256" key="21">
    <source>
        <dbReference type="SAM" id="SignalP"/>
    </source>
</evidence>
<feature type="compositionally biased region" description="Basic and acidic residues" evidence="19">
    <location>
        <begin position="910"/>
        <end position="919"/>
    </location>
</feature>
<dbReference type="GO" id="GO:0045211">
    <property type="term" value="C:postsynaptic membrane"/>
    <property type="evidence" value="ECO:0007669"/>
    <property type="project" value="UniProtKB-SubCell"/>
</dbReference>
<dbReference type="Gene3D" id="1.10.287.70">
    <property type="match status" value="1"/>
</dbReference>
<sequence>MRQGIAFIWCVWSAFLVHSSLQQQINIGAFFYDDELQLEKEFTDVVNAINGPEAEQTFTLIPLIKRLRPEDGSLVLMGHACDLIDNGVAAIFGPSSKAASDIVALISNNTGIPHIEFDVADEEPLAEKPNHQMTLNLYPSQSILSKAYADIVQNLGWRKFTVVYDAEDPKASARLQDILQLRELHNDVVRIRKFTRDDDFRVMWKSIKGERRIVLDCPPDLLVDLLNISSEFDLTMQYNNIFLTNLETYNDNLQELTADNETFAVNITATRLLLNPDPQAYLQQYGFVTQQDDVVSESSDPGRTLLLDLLHDSLHLFAQAWRNATYFYPDRMSVPRMSCDFGPTGGRPWQMGRYLARLMKGTSGVNSTSFRTSNLQFDEDGQRINFNIEIYDPVDNIGIAIWDTKGQITQLNVKDKVQKKIVYRVATRIGPPYFTHNETAKALNLTGNALYQGYAVDLIDAIAQEVGFEYLFVPVADQQYGKQDKVTKQWNGIIGEIINNDAHMGICDLTITQARRTAVDFTVPFMQLGVSILAYKSPHKEKELQAYLEPFGGEVWLWILISVFAMSFLKVIIARIAKAEWENPHPCDRDPDALENQWHLHNTFWLTVASIMTAGCDILPRSPQVRLSEATWWIFAIIIANSYTANLAAFLTSSKMEGSVTSLKDLSAQKEIKFGTINGGSTYNLLAESNETVYRLAFNLMNNDDPSPYTKDNDEGVERVLTGCGEYMFLMETTTLEYNREKNCKLRSVGEKFGEKHYAIAVPFGADYRSNLSVAILRLSERGELYNLKQKWWKQANSSCFEEPDPDATPDMTFEELRGIFYTLYMGILIAFIIGIIEFLVYVQQVALEERVSCFRFLCGCCWFLQFPLQLTFKLAFIKEIKFVLRIWNNKKPISSPTPVSSLRTTPLRSLEKSAERTPKSARRIVLGRSSEEMRELPAPPPPRSSTSCSGSAREPEGEQEARV</sequence>
<evidence type="ECO:0000256" key="4">
    <source>
        <dbReference type="ARBA" id="ARBA00022475"/>
    </source>
</evidence>
<evidence type="ECO:0000256" key="17">
    <source>
        <dbReference type="PIRSR" id="PIRSR601508-2"/>
    </source>
</evidence>
<proteinExistence type="inferred from homology"/>
<feature type="site" description="Crucial to convey clamshell closure to channel opening" evidence="17">
    <location>
        <position position="660"/>
    </location>
</feature>
<evidence type="ECO:0000313" key="25">
    <source>
        <dbReference type="Proteomes" id="UP001200034"/>
    </source>
</evidence>
<feature type="signal peptide" evidence="21">
    <location>
        <begin position="1"/>
        <end position="22"/>
    </location>
</feature>
<feature type="compositionally biased region" description="Polar residues" evidence="19">
    <location>
        <begin position="896"/>
        <end position="908"/>
    </location>
</feature>
<evidence type="ECO:0000256" key="7">
    <source>
        <dbReference type="ARBA" id="ARBA00023018"/>
    </source>
</evidence>
<comment type="similarity">
    <text evidence="2">Belongs to the glutamate-gated ion channel (TC 1.A.10.1) family.</text>
</comment>
<feature type="binding site" evidence="16">
    <location>
        <position position="682"/>
    </location>
    <ligand>
        <name>L-glutamate</name>
        <dbReference type="ChEBI" id="CHEBI:29985"/>
    </ligand>
</feature>
<dbReference type="InterPro" id="IPR019594">
    <property type="entry name" value="Glu/Gly-bd"/>
</dbReference>
<keyword evidence="13" id="KW-1071">Ligand-gated ion channel</keyword>
<keyword evidence="14" id="KW-0407">Ion channel</keyword>
<feature type="transmembrane region" description="Helical" evidence="20">
    <location>
        <begin position="820"/>
        <end position="843"/>
    </location>
</feature>
<feature type="binding site" evidence="16">
    <location>
        <position position="681"/>
    </location>
    <ligand>
        <name>L-glutamate</name>
        <dbReference type="ChEBI" id="CHEBI:29985"/>
    </ligand>
</feature>
<feature type="domain" description="Ionotropic glutamate receptor C-terminal" evidence="22">
    <location>
        <begin position="422"/>
        <end position="795"/>
    </location>
</feature>
<gene>
    <name evidence="24" type="ORF">KR093_001742</name>
</gene>
<keyword evidence="6 20" id="KW-1133">Transmembrane helix</keyword>
<feature type="region of interest" description="Disordered" evidence="19">
    <location>
        <begin position="896"/>
        <end position="964"/>
    </location>
</feature>